<dbReference type="Proteomes" id="UP000004910">
    <property type="component" value="Unassembled WGS sequence"/>
</dbReference>
<dbReference type="eggNOG" id="COG0456">
    <property type="taxonomic scope" value="Bacteria"/>
</dbReference>
<evidence type="ECO:0000313" key="2">
    <source>
        <dbReference type="EMBL" id="EDS75349.1"/>
    </source>
</evidence>
<feature type="domain" description="N-acetyltransferase" evidence="1">
    <location>
        <begin position="68"/>
        <end position="215"/>
    </location>
</feature>
<name>B1C0L4_9FIRM</name>
<protein>
    <submittedName>
        <fullName evidence="2">Acetyltransferase, GNAT family</fullName>
    </submittedName>
</protein>
<sequence length="228" mass="26729">MITLITACYNIDKNKLEVVGVKLLIEIKEVCRQDYKKAQKFAIQGMHLDWYMDSKVILDLYAKYFWYMELNRATKVYGAYIDDIFVGVLLAEIKNEPKRYYSVSKAFYVKIFDWLQHLVAGKGVEEYDEANKDMYKSFCQKNNPDGEIIFFAADPDCKIKGIGTALLSAFEKDESGKLIYLYTDNACTYQFYEHRGFERSEERQVVLDLDKKQVPLTCLFYTKKITEQ</sequence>
<dbReference type="STRING" id="428126.CLOSPI_00743"/>
<dbReference type="Gene3D" id="3.40.630.30">
    <property type="match status" value="1"/>
</dbReference>
<organism evidence="2 3">
    <name type="scientific">Thomasclavelia spiroformis DSM 1552</name>
    <dbReference type="NCBI Taxonomy" id="428126"/>
    <lineage>
        <taxon>Bacteria</taxon>
        <taxon>Bacillati</taxon>
        <taxon>Bacillota</taxon>
        <taxon>Erysipelotrichia</taxon>
        <taxon>Erysipelotrichales</taxon>
        <taxon>Coprobacillaceae</taxon>
        <taxon>Thomasclavelia</taxon>
    </lineage>
</organism>
<dbReference type="SUPFAM" id="SSF55729">
    <property type="entry name" value="Acyl-CoA N-acyltransferases (Nat)"/>
    <property type="match status" value="1"/>
</dbReference>
<evidence type="ECO:0000313" key="3">
    <source>
        <dbReference type="Proteomes" id="UP000004910"/>
    </source>
</evidence>
<dbReference type="Pfam" id="PF00583">
    <property type="entry name" value="Acetyltransf_1"/>
    <property type="match status" value="1"/>
</dbReference>
<reference evidence="2" key="2">
    <citation type="submission" date="2014-06" db="EMBL/GenBank/DDBJ databases">
        <title>Draft genome sequence of Clostridium spiroforme (DSM 1552).</title>
        <authorList>
            <person name="Sudarsanam P."/>
            <person name="Ley R."/>
            <person name="Guruge J."/>
            <person name="Turnbaugh P.J."/>
            <person name="Mahowald M."/>
            <person name="Liep D."/>
            <person name="Gordon J."/>
        </authorList>
    </citation>
    <scope>NUCLEOTIDE SEQUENCE</scope>
    <source>
        <strain evidence="2">DSM 1552</strain>
    </source>
</reference>
<evidence type="ECO:0000259" key="1">
    <source>
        <dbReference type="PROSITE" id="PS51186"/>
    </source>
</evidence>
<proteinExistence type="predicted"/>
<dbReference type="InterPro" id="IPR016181">
    <property type="entry name" value="Acyl_CoA_acyltransferase"/>
</dbReference>
<dbReference type="PROSITE" id="PS51186">
    <property type="entry name" value="GNAT"/>
    <property type="match status" value="1"/>
</dbReference>
<dbReference type="AlphaFoldDB" id="B1C0L4"/>
<dbReference type="HOGENOM" id="CLU_078717_1_0_9"/>
<accession>B1C0L4</accession>
<dbReference type="InterPro" id="IPR000182">
    <property type="entry name" value="GNAT_dom"/>
</dbReference>
<dbReference type="GO" id="GO:0016747">
    <property type="term" value="F:acyltransferase activity, transferring groups other than amino-acyl groups"/>
    <property type="evidence" value="ECO:0007669"/>
    <property type="project" value="InterPro"/>
</dbReference>
<reference evidence="2" key="1">
    <citation type="submission" date="2008-02" db="EMBL/GenBank/DDBJ databases">
        <authorList>
            <person name="Fulton L."/>
            <person name="Clifton S."/>
            <person name="Fulton B."/>
            <person name="Xu J."/>
            <person name="Minx P."/>
            <person name="Pepin K.H."/>
            <person name="Johnson M."/>
            <person name="Thiruvilangam P."/>
            <person name="Bhonagiri V."/>
            <person name="Nash W.E."/>
            <person name="Mardis E.R."/>
            <person name="Wilson R.K."/>
        </authorList>
    </citation>
    <scope>NUCLEOTIDE SEQUENCE [LARGE SCALE GENOMIC DNA]</scope>
    <source>
        <strain evidence="2">DSM 1552</strain>
    </source>
</reference>
<gene>
    <name evidence="2" type="ORF">CLOSPI_00743</name>
</gene>
<dbReference type="EMBL" id="ABIK02000006">
    <property type="protein sequence ID" value="EDS75349.1"/>
    <property type="molecule type" value="Genomic_DNA"/>
</dbReference>
<keyword evidence="3" id="KW-1185">Reference proteome</keyword>
<comment type="caution">
    <text evidence="2">The sequence shown here is derived from an EMBL/GenBank/DDBJ whole genome shotgun (WGS) entry which is preliminary data.</text>
</comment>